<evidence type="ECO:0000313" key="2">
    <source>
        <dbReference type="EMBL" id="MDO7847113.1"/>
    </source>
</evidence>
<dbReference type="RefSeq" id="WP_305011791.1">
    <property type="nucleotide sequence ID" value="NZ_JAUQSX010000005.1"/>
</dbReference>
<comment type="caution">
    <text evidence="2">The sequence shown here is derived from an EMBL/GenBank/DDBJ whole genome shotgun (WGS) entry which is preliminary data.</text>
</comment>
<keyword evidence="3" id="KW-1185">Reference proteome</keyword>
<dbReference type="InterPro" id="IPR025507">
    <property type="entry name" value="DUF4394"/>
</dbReference>
<name>A0ABT9AC48_9BACT</name>
<evidence type="ECO:0000259" key="1">
    <source>
        <dbReference type="Pfam" id="PF14339"/>
    </source>
</evidence>
<organism evidence="2 3">
    <name type="scientific">Hymenobacter mellowenesis</name>
    <dbReference type="NCBI Taxonomy" id="3063995"/>
    <lineage>
        <taxon>Bacteria</taxon>
        <taxon>Pseudomonadati</taxon>
        <taxon>Bacteroidota</taxon>
        <taxon>Cytophagia</taxon>
        <taxon>Cytophagales</taxon>
        <taxon>Hymenobacteraceae</taxon>
        <taxon>Hymenobacter</taxon>
    </lineage>
</organism>
<dbReference type="Pfam" id="PF14339">
    <property type="entry name" value="DUF4394"/>
    <property type="match status" value="1"/>
</dbReference>
<dbReference type="EMBL" id="JAUQSX010000005">
    <property type="protein sequence ID" value="MDO7847113.1"/>
    <property type="molecule type" value="Genomic_DNA"/>
</dbReference>
<proteinExistence type="predicted"/>
<reference evidence="2" key="1">
    <citation type="submission" date="2023-07" db="EMBL/GenBank/DDBJ databases">
        <authorList>
            <person name="Kim M.K."/>
        </authorList>
    </citation>
    <scope>NUCLEOTIDE SEQUENCE</scope>
    <source>
        <strain evidence="2">M29</strain>
    </source>
</reference>
<gene>
    <name evidence="2" type="ORF">Q5H92_12140</name>
</gene>
<sequence>MPSTDVAGAASLASFDAAAPAALTRMAYITGTGGLLPVAIETRPATGQLYLLAYSNFQARLFVLNRNTSVATPVGPALSLGLGNSSNNIGFGFDPVADQVRVVGNTANYRLDPGTGALVATDAPLAYASTDAYAGQTPSVGAIAYTNTYNGSAATSLYGLDKSAGRLVTLNPPNTGTLRTAGPVGLSLTGALSSFDVDYNPVSGSNTLYLVRSALTGNISEAFLYTLSPATGAATLVGPVGGAIAYSLISDIAVARPVVSATRARAGAATDVRVYPNPGSGPRHLAFTLRQSGRVAFDLFDPLGRLLSSQTFGWLPAGPHALPWAAPLAGHGLYTLRLRVEGRPQATVLLQVAE</sequence>
<accession>A0ABT9AC48</accession>
<dbReference type="Proteomes" id="UP001167796">
    <property type="component" value="Unassembled WGS sequence"/>
</dbReference>
<evidence type="ECO:0000313" key="3">
    <source>
        <dbReference type="Proteomes" id="UP001167796"/>
    </source>
</evidence>
<protein>
    <submittedName>
        <fullName evidence="2">DUF4394 domain-containing protein</fullName>
    </submittedName>
</protein>
<feature type="domain" description="DUF4394" evidence="1">
    <location>
        <begin position="12"/>
        <end position="243"/>
    </location>
</feature>